<dbReference type="EMBL" id="BARW01011362">
    <property type="protein sequence ID" value="GAI73137.1"/>
    <property type="molecule type" value="Genomic_DNA"/>
</dbReference>
<gene>
    <name evidence="1" type="ORF">S12H4_21944</name>
</gene>
<accession>X1QX55</accession>
<feature type="non-terminal residue" evidence="1">
    <location>
        <position position="1"/>
    </location>
</feature>
<sequence>SNLELSLNKFINRKEICVMKLASILPSARYNWRYSFWCQPYDRRLPSSHQIILRQ</sequence>
<comment type="caution">
    <text evidence="1">The sequence shown here is derived from an EMBL/GenBank/DDBJ whole genome shotgun (WGS) entry which is preliminary data.</text>
</comment>
<reference evidence="1" key="1">
    <citation type="journal article" date="2014" name="Front. Microbiol.">
        <title>High frequency of phylogenetically diverse reductive dehalogenase-homologous genes in deep subseafloor sedimentary metagenomes.</title>
        <authorList>
            <person name="Kawai M."/>
            <person name="Futagami T."/>
            <person name="Toyoda A."/>
            <person name="Takaki Y."/>
            <person name="Nishi S."/>
            <person name="Hori S."/>
            <person name="Arai W."/>
            <person name="Tsubouchi T."/>
            <person name="Morono Y."/>
            <person name="Uchiyama I."/>
            <person name="Ito T."/>
            <person name="Fujiyama A."/>
            <person name="Inagaki F."/>
            <person name="Takami H."/>
        </authorList>
    </citation>
    <scope>NUCLEOTIDE SEQUENCE</scope>
    <source>
        <strain evidence="1">Expedition CK06-06</strain>
    </source>
</reference>
<dbReference type="AlphaFoldDB" id="X1QX55"/>
<organism evidence="1">
    <name type="scientific">marine sediment metagenome</name>
    <dbReference type="NCBI Taxonomy" id="412755"/>
    <lineage>
        <taxon>unclassified sequences</taxon>
        <taxon>metagenomes</taxon>
        <taxon>ecological metagenomes</taxon>
    </lineage>
</organism>
<evidence type="ECO:0000313" key="1">
    <source>
        <dbReference type="EMBL" id="GAI73137.1"/>
    </source>
</evidence>
<protein>
    <submittedName>
        <fullName evidence="1">Uncharacterized protein</fullName>
    </submittedName>
</protein>
<proteinExistence type="predicted"/>
<name>X1QX55_9ZZZZ</name>